<keyword evidence="2" id="KW-0378">Hydrolase</keyword>
<evidence type="ECO:0000256" key="2">
    <source>
        <dbReference type="ARBA" id="ARBA00022801"/>
    </source>
</evidence>
<dbReference type="InterPro" id="IPR055259">
    <property type="entry name" value="YkvP/CgeB_Glyco_trans-like"/>
</dbReference>
<dbReference type="CDD" id="cd00118">
    <property type="entry name" value="LysM"/>
    <property type="match status" value="2"/>
</dbReference>
<dbReference type="SUPFAM" id="SSF54106">
    <property type="entry name" value="LysM domain"/>
    <property type="match status" value="2"/>
</dbReference>
<comment type="caution">
    <text evidence="5">The sequence shown here is derived from an EMBL/GenBank/DDBJ whole genome shotgun (WGS) entry which is preliminary data.</text>
</comment>
<gene>
    <name evidence="5" type="ORF">AWW70_19130</name>
</gene>
<dbReference type="PANTHER" id="PTHR10587">
    <property type="entry name" value="GLYCOSYL TRANSFERASE-RELATED"/>
    <property type="match status" value="1"/>
</dbReference>
<feature type="domain" description="LysM" evidence="4">
    <location>
        <begin position="404"/>
        <end position="447"/>
    </location>
</feature>
<evidence type="ECO:0000259" key="4">
    <source>
        <dbReference type="PROSITE" id="PS51782"/>
    </source>
</evidence>
<dbReference type="InterPro" id="IPR018392">
    <property type="entry name" value="LysM"/>
</dbReference>
<dbReference type="PANTHER" id="PTHR10587:SF133">
    <property type="entry name" value="CHITIN DEACETYLASE 1-RELATED"/>
    <property type="match status" value="1"/>
</dbReference>
<dbReference type="Proteomes" id="UP000065797">
    <property type="component" value="Unassembled WGS sequence"/>
</dbReference>
<dbReference type="InterPro" id="IPR011330">
    <property type="entry name" value="Glyco_hydro/deAcase_b/a-brl"/>
</dbReference>
<dbReference type="Pfam" id="PF01476">
    <property type="entry name" value="LysM"/>
    <property type="match status" value="2"/>
</dbReference>
<dbReference type="InterPro" id="IPR036779">
    <property type="entry name" value="LysM_dom_sf"/>
</dbReference>
<dbReference type="Gene3D" id="3.20.20.370">
    <property type="entry name" value="Glycoside hydrolase/deacetylase"/>
    <property type="match status" value="1"/>
</dbReference>
<dbReference type="Gene3D" id="3.40.50.2000">
    <property type="entry name" value="Glycogen Phosphorylase B"/>
    <property type="match status" value="1"/>
</dbReference>
<evidence type="ECO:0000256" key="1">
    <source>
        <dbReference type="ARBA" id="ARBA00022723"/>
    </source>
</evidence>
<dbReference type="Pfam" id="PF13524">
    <property type="entry name" value="Glyco_trans_1_2"/>
    <property type="match status" value="1"/>
</dbReference>
<dbReference type="AlphaFoldDB" id="A0A120EEE3"/>
<dbReference type="GO" id="GO:0016810">
    <property type="term" value="F:hydrolase activity, acting on carbon-nitrogen (but not peptide) bonds"/>
    <property type="evidence" value="ECO:0007669"/>
    <property type="project" value="InterPro"/>
</dbReference>
<proteinExistence type="predicted"/>
<evidence type="ECO:0000259" key="3">
    <source>
        <dbReference type="PROSITE" id="PS51677"/>
    </source>
</evidence>
<name>A0A120EEE3_BACMY</name>
<reference evidence="5 6" key="1">
    <citation type="submission" date="2016-01" db="EMBL/GenBank/DDBJ databases">
        <authorList>
            <person name="McClelland M."/>
            <person name="Jain A."/>
            <person name="Saraogi P."/>
            <person name="Mendelson R."/>
            <person name="Westerman R."/>
            <person name="SanMiguel P."/>
            <person name="Csonka L."/>
        </authorList>
    </citation>
    <scope>NUCLEOTIDE SEQUENCE [LARGE SCALE GENOMIC DNA]</scope>
    <source>
        <strain evidence="5 6">PE8-15</strain>
    </source>
</reference>
<protein>
    <submittedName>
        <fullName evidence="5">Polysaccharide deacetylase</fullName>
    </submittedName>
</protein>
<dbReference type="Pfam" id="PF12996">
    <property type="entry name" value="DUF3880"/>
    <property type="match status" value="1"/>
</dbReference>
<dbReference type="RefSeq" id="WP_060750975.1">
    <property type="nucleotide sequence ID" value="NZ_LRPH01000070.1"/>
</dbReference>
<feature type="domain" description="NodB homology" evidence="3">
    <location>
        <begin position="470"/>
        <end position="649"/>
    </location>
</feature>
<dbReference type="InterPro" id="IPR050248">
    <property type="entry name" value="Polysacc_deacetylase_ArnD"/>
</dbReference>
<dbReference type="PROSITE" id="PS51677">
    <property type="entry name" value="NODB"/>
    <property type="match status" value="1"/>
</dbReference>
<dbReference type="InterPro" id="IPR002509">
    <property type="entry name" value="NODB_dom"/>
</dbReference>
<organism evidence="5 6">
    <name type="scientific">Bacillus mycoides</name>
    <dbReference type="NCBI Taxonomy" id="1405"/>
    <lineage>
        <taxon>Bacteria</taxon>
        <taxon>Bacillati</taxon>
        <taxon>Bacillota</taxon>
        <taxon>Bacilli</taxon>
        <taxon>Bacillales</taxon>
        <taxon>Bacillaceae</taxon>
        <taxon>Bacillus</taxon>
        <taxon>Bacillus cereus group</taxon>
    </lineage>
</organism>
<dbReference type="GO" id="GO:0046872">
    <property type="term" value="F:metal ion binding"/>
    <property type="evidence" value="ECO:0007669"/>
    <property type="project" value="UniProtKB-KW"/>
</dbReference>
<dbReference type="SUPFAM" id="SSF53756">
    <property type="entry name" value="UDP-Glycosyltransferase/glycogen phosphorylase"/>
    <property type="match status" value="1"/>
</dbReference>
<dbReference type="CDD" id="cd10917">
    <property type="entry name" value="CE4_NodB_like_6s_7s"/>
    <property type="match status" value="1"/>
</dbReference>
<dbReference type="Pfam" id="PF01522">
    <property type="entry name" value="Polysacc_deac_1"/>
    <property type="match status" value="1"/>
</dbReference>
<evidence type="ECO:0000313" key="5">
    <source>
        <dbReference type="EMBL" id="KWU58950.1"/>
    </source>
</evidence>
<evidence type="ECO:0000313" key="6">
    <source>
        <dbReference type="Proteomes" id="UP000065797"/>
    </source>
</evidence>
<accession>A0A120EEE3</accession>
<dbReference type="EMBL" id="LRPH01000070">
    <property type="protein sequence ID" value="KWU58950.1"/>
    <property type="molecule type" value="Genomic_DNA"/>
</dbReference>
<sequence>MRVLFLESHPMWIHGLPNGFRDAGHKVEVSGPLDNHTIYKLIDDFVPDLVITMGWGPENSSKFKQQLIFECTKKFNIPHVYWATEDPTSTEIFTLPYIQRTRPDFVFTICSDMVEVYKEKGIPAEHLDFGYHPIVHHPMDRDPRYYAPVALVANGYPKKLSYLPDHFRHQSLNTLIKPLLENNIRIDFYGRYWDEMKDILGVDIPREWIHGYIDYTDANKVYSSSDIIIGLQNLPTQLTQRTYEILGSGGLLLTNDIPEIHRVFKAGKDLITSSSPEETVKLVNYFLQHSEMREKIRKNGRKAVEKYSYEKRAEYMIDILKEYGIFRGKRSNYVFGNEKNKTYKQGEFEIYNVCNGDTLGSIANELGITVSSMKQLNNLTSDQIDAGRPLKIRKINENKLTNYNYYTICHGETLGSISRRFDISVEKIKLDNELDSDYILAGQLIKIDTRDSKLKVFPSVLISKGLNTKKMISLTYDAGADADKTEEILNVLKKHDIQTTMFLTGAWVEKFPSLAKRIVKEGHEIANHSYSHPDLTKLSSRDIMKEFKKTTRCFEKIIETKGSPLFRPPFGNWNKEILEIAGKLGFPYTIHWNIDSIDWKEPSVETIVNRVLGKLKGGEIVLFHLNGKPTAVATDIIISELKKQGYQIVKVSEILV</sequence>
<dbReference type="GO" id="GO:0005975">
    <property type="term" value="P:carbohydrate metabolic process"/>
    <property type="evidence" value="ECO:0007669"/>
    <property type="project" value="InterPro"/>
</dbReference>
<dbReference type="InterPro" id="IPR024542">
    <property type="entry name" value="YkvP_N"/>
</dbReference>
<dbReference type="SMART" id="SM00257">
    <property type="entry name" value="LysM"/>
    <property type="match status" value="2"/>
</dbReference>
<dbReference type="Gene3D" id="3.10.350.10">
    <property type="entry name" value="LysM domain"/>
    <property type="match status" value="2"/>
</dbReference>
<keyword evidence="1" id="KW-0479">Metal-binding</keyword>
<dbReference type="PROSITE" id="PS51782">
    <property type="entry name" value="LYSM"/>
    <property type="match status" value="2"/>
</dbReference>
<dbReference type="GO" id="GO:0016020">
    <property type="term" value="C:membrane"/>
    <property type="evidence" value="ECO:0007669"/>
    <property type="project" value="TreeGrafter"/>
</dbReference>
<feature type="domain" description="LysM" evidence="4">
    <location>
        <begin position="349"/>
        <end position="392"/>
    </location>
</feature>
<dbReference type="SUPFAM" id="SSF88713">
    <property type="entry name" value="Glycoside hydrolase/deacetylase"/>
    <property type="match status" value="1"/>
</dbReference>